<keyword evidence="8" id="KW-1185">Reference proteome</keyword>
<dbReference type="SUPFAM" id="SSF52218">
    <property type="entry name" value="Flavoproteins"/>
    <property type="match status" value="1"/>
</dbReference>
<dbReference type="GO" id="GO:0005829">
    <property type="term" value="C:cytosol"/>
    <property type="evidence" value="ECO:0007669"/>
    <property type="project" value="TreeGrafter"/>
</dbReference>
<dbReference type="EMBL" id="SEUK01000051">
    <property type="protein sequence ID" value="KAA1159361.1"/>
    <property type="molecule type" value="Genomic_DNA"/>
</dbReference>
<organism evidence="6 7">
    <name type="scientific">Pseudoalteromonas fuliginea</name>
    <dbReference type="NCBI Taxonomy" id="1872678"/>
    <lineage>
        <taxon>Bacteria</taxon>
        <taxon>Pseudomonadati</taxon>
        <taxon>Pseudomonadota</taxon>
        <taxon>Gammaproteobacteria</taxon>
        <taxon>Alteromonadales</taxon>
        <taxon>Pseudoalteromonadaceae</taxon>
        <taxon>Pseudoalteromonas</taxon>
    </lineage>
</organism>
<dbReference type="RefSeq" id="WP_033028780.1">
    <property type="nucleotide sequence ID" value="NZ_JJNZ01000014.1"/>
</dbReference>
<evidence type="ECO:0000313" key="7">
    <source>
        <dbReference type="Proteomes" id="UP000027154"/>
    </source>
</evidence>
<dbReference type="Proteomes" id="UP000027154">
    <property type="component" value="Unassembled WGS sequence"/>
</dbReference>
<dbReference type="GO" id="GO:0003955">
    <property type="term" value="F:NAD(P)H dehydrogenase (quinone) activity"/>
    <property type="evidence" value="ECO:0007669"/>
    <property type="project" value="TreeGrafter"/>
</dbReference>
<dbReference type="Gene3D" id="3.40.50.360">
    <property type="match status" value="1"/>
</dbReference>
<sequence length="192" mass="21649">MSKRVLVLVGNPKKDSFVSSLAEAYLDSAKNKHEVQLIKISDMEFNIDLSSGYDEKASLEDTLKSFQAYIEWCDHLVIFTPIWWGAVPAKLKGLIDRTFLPGFAFEYEKGKSIPKKLLEGKTARIVMTMDTPPWYYFWIQGAPAIKQLKTTTLKFVGFGSVKSKMIGPIISSTKESRIKWINDMSKLGATAN</sequence>
<accession>A0A063KWL1</accession>
<dbReference type="InterPro" id="IPR029039">
    <property type="entry name" value="Flavoprotein-like_sf"/>
</dbReference>
<proteinExistence type="inferred from homology"/>
<evidence type="ECO:0000256" key="2">
    <source>
        <dbReference type="ARBA" id="ARBA00023002"/>
    </source>
</evidence>
<dbReference type="PANTHER" id="PTHR10204">
    <property type="entry name" value="NAD P H OXIDOREDUCTASE-RELATED"/>
    <property type="match status" value="1"/>
</dbReference>
<dbReference type="EMBL" id="SEUJ01000067">
    <property type="protein sequence ID" value="KAA1157099.1"/>
    <property type="molecule type" value="Genomic_DNA"/>
</dbReference>
<feature type="domain" description="Flavodoxin-like fold" evidence="3">
    <location>
        <begin position="3"/>
        <end position="166"/>
    </location>
</feature>
<dbReference type="Proteomes" id="UP000322915">
    <property type="component" value="Unassembled WGS sequence"/>
</dbReference>
<reference evidence="8 9" key="2">
    <citation type="submission" date="2019-01" db="EMBL/GenBank/DDBJ databases">
        <title>Genome sequences of marine Pseudoalteromonas species.</title>
        <authorList>
            <person name="Boraston A.B."/>
            <person name="Hehemann J.-H."/>
            <person name="Vickers C.J."/>
            <person name="Salama-Alber O."/>
            <person name="Abe K."/>
            <person name="Hettle A.J."/>
        </authorList>
    </citation>
    <scope>NUCLEOTIDE SEQUENCE [LARGE SCALE GENOMIC DNA]</scope>
    <source>
        <strain evidence="5 9">PS42</strain>
        <strain evidence="4 8">PS47</strain>
    </source>
</reference>
<dbReference type="EMBL" id="JJNZ01000014">
    <property type="protein sequence ID" value="KDC52302.1"/>
    <property type="molecule type" value="Genomic_DNA"/>
</dbReference>
<comment type="similarity">
    <text evidence="1">Belongs to the NAD(P)H dehydrogenase (quinone) family.</text>
</comment>
<comment type="caution">
    <text evidence="6">The sequence shown here is derived from an EMBL/GenBank/DDBJ whole genome shotgun (WGS) entry which is preliminary data.</text>
</comment>
<dbReference type="Proteomes" id="UP000324162">
    <property type="component" value="Unassembled WGS sequence"/>
</dbReference>
<dbReference type="InterPro" id="IPR051545">
    <property type="entry name" value="NAD(P)H_dehydrogenase_qn"/>
</dbReference>
<evidence type="ECO:0000313" key="8">
    <source>
        <dbReference type="Proteomes" id="UP000322915"/>
    </source>
</evidence>
<keyword evidence="2" id="KW-0560">Oxidoreductase</keyword>
<dbReference type="InterPro" id="IPR003680">
    <property type="entry name" value="Flavodoxin_fold"/>
</dbReference>
<dbReference type="Pfam" id="PF02525">
    <property type="entry name" value="Flavodoxin_2"/>
    <property type="match status" value="1"/>
</dbReference>
<dbReference type="AlphaFoldDB" id="A0A063KWL1"/>
<dbReference type="OrthoDB" id="9798454at2"/>
<protein>
    <submittedName>
        <fullName evidence="4">Flavodoxin family protein</fullName>
    </submittedName>
    <submittedName>
        <fullName evidence="6">NAD(P)H dehydrogenase</fullName>
    </submittedName>
</protein>
<evidence type="ECO:0000313" key="6">
    <source>
        <dbReference type="EMBL" id="KDC52302.1"/>
    </source>
</evidence>
<dbReference type="PANTHER" id="PTHR10204:SF34">
    <property type="entry name" value="NAD(P)H DEHYDROGENASE [QUINONE] 1 ISOFORM 1"/>
    <property type="match status" value="1"/>
</dbReference>
<evidence type="ECO:0000259" key="3">
    <source>
        <dbReference type="Pfam" id="PF02525"/>
    </source>
</evidence>
<reference evidence="6 7" key="1">
    <citation type="submission" date="2014-04" db="EMBL/GenBank/DDBJ databases">
        <title>Pseudoalteromonas galatheae sp. nov., isolated from a deep-sea polychaete near Canal Concepcion, Chile.</title>
        <authorList>
            <person name="Machado H.R."/>
            <person name="Gram L."/>
            <person name="Vynne N.G."/>
        </authorList>
    </citation>
    <scope>NUCLEOTIDE SEQUENCE [LARGE SCALE GENOMIC DNA]</scope>
    <source>
        <strain evidence="6 7">KMM216</strain>
    </source>
</reference>
<evidence type="ECO:0000313" key="4">
    <source>
        <dbReference type="EMBL" id="KAA1157099.1"/>
    </source>
</evidence>
<gene>
    <name evidence="6" type="ORF">DC53_05070</name>
    <name evidence="5" type="ORF">EU508_12375</name>
    <name evidence="4" type="ORF">EU509_08785</name>
</gene>
<evidence type="ECO:0000313" key="5">
    <source>
        <dbReference type="EMBL" id="KAA1159361.1"/>
    </source>
</evidence>
<evidence type="ECO:0000313" key="9">
    <source>
        <dbReference type="Proteomes" id="UP000324162"/>
    </source>
</evidence>
<evidence type="ECO:0000256" key="1">
    <source>
        <dbReference type="ARBA" id="ARBA00006252"/>
    </source>
</evidence>
<name>A0A063KWL1_9GAMM</name>